<dbReference type="InterPro" id="IPR052038">
    <property type="entry name" value="Type-VII_TA_antitoxin"/>
</dbReference>
<dbReference type="Pfam" id="PF01909">
    <property type="entry name" value="NTP_transf_2"/>
    <property type="match status" value="1"/>
</dbReference>
<evidence type="ECO:0000313" key="12">
    <source>
        <dbReference type="Proteomes" id="UP000178650"/>
    </source>
</evidence>
<evidence type="ECO:0000256" key="7">
    <source>
        <dbReference type="ARBA" id="ARBA00022840"/>
    </source>
</evidence>
<dbReference type="AlphaFoldDB" id="A0A1G2IXW6"/>
<dbReference type="CDD" id="cd05403">
    <property type="entry name" value="NT_KNTase_like"/>
    <property type="match status" value="1"/>
</dbReference>
<comment type="similarity">
    <text evidence="9">Belongs to the MntA antitoxin family.</text>
</comment>
<feature type="domain" description="Polymerase nucleotidyl transferase" evidence="10">
    <location>
        <begin position="14"/>
        <end position="96"/>
    </location>
</feature>
<keyword evidence="7" id="KW-0067">ATP-binding</keyword>
<comment type="caution">
    <text evidence="11">The sequence shown here is derived from an EMBL/GenBank/DDBJ whole genome shotgun (WGS) entry which is preliminary data.</text>
</comment>
<evidence type="ECO:0000256" key="4">
    <source>
        <dbReference type="ARBA" id="ARBA00022695"/>
    </source>
</evidence>
<keyword evidence="6" id="KW-0547">Nucleotide-binding</keyword>
<dbReference type="PANTHER" id="PTHR33571:SF19">
    <property type="entry name" value="PROTEIN ADENYLYLTRANSFERASE MJ0128-RELATED"/>
    <property type="match status" value="1"/>
</dbReference>
<evidence type="ECO:0000256" key="2">
    <source>
        <dbReference type="ARBA" id="ARBA00022649"/>
    </source>
</evidence>
<dbReference type="InterPro" id="IPR002934">
    <property type="entry name" value="Polymerase_NTP_transf_dom"/>
</dbReference>
<dbReference type="Proteomes" id="UP000178650">
    <property type="component" value="Unassembled WGS sequence"/>
</dbReference>
<dbReference type="GO" id="GO:0005524">
    <property type="term" value="F:ATP binding"/>
    <property type="evidence" value="ECO:0007669"/>
    <property type="project" value="UniProtKB-KW"/>
</dbReference>
<comment type="cofactor">
    <cofactor evidence="1">
        <name>Mg(2+)</name>
        <dbReference type="ChEBI" id="CHEBI:18420"/>
    </cofactor>
</comment>
<keyword evidence="2" id="KW-1277">Toxin-antitoxin system</keyword>
<keyword evidence="5" id="KW-0479">Metal-binding</keyword>
<dbReference type="GO" id="GO:0046872">
    <property type="term" value="F:metal ion binding"/>
    <property type="evidence" value="ECO:0007669"/>
    <property type="project" value="UniProtKB-KW"/>
</dbReference>
<gene>
    <name evidence="11" type="ORF">A2358_04605</name>
</gene>
<dbReference type="InterPro" id="IPR043519">
    <property type="entry name" value="NT_sf"/>
</dbReference>
<dbReference type="STRING" id="1802223.A2358_04605"/>
<keyword evidence="4" id="KW-0548">Nucleotidyltransferase</keyword>
<evidence type="ECO:0000256" key="8">
    <source>
        <dbReference type="ARBA" id="ARBA00022842"/>
    </source>
</evidence>
<keyword evidence="3" id="KW-0808">Transferase</keyword>
<dbReference type="SUPFAM" id="SSF81301">
    <property type="entry name" value="Nucleotidyltransferase"/>
    <property type="match status" value="1"/>
</dbReference>
<organism evidence="11 12">
    <name type="scientific">Candidatus Staskawiczbacteria bacterium RIFOXYB1_FULL_37_44</name>
    <dbReference type="NCBI Taxonomy" id="1802223"/>
    <lineage>
        <taxon>Bacteria</taxon>
        <taxon>Candidatus Staskawicziibacteriota</taxon>
    </lineage>
</organism>
<sequence>MKIDEIKEKIKFVETVLKEKFRVKKIGIFGSYSRGEQRKGSDIDILVEYYDDPSLFEFFALKRFLSKILGSKVDLVMKNSLKPYIGKRILSEVIYI</sequence>
<dbReference type="GO" id="GO:0016779">
    <property type="term" value="F:nucleotidyltransferase activity"/>
    <property type="evidence" value="ECO:0007669"/>
    <property type="project" value="UniProtKB-KW"/>
</dbReference>
<accession>A0A1G2IXW6</accession>
<dbReference type="EMBL" id="MHPJ01000010">
    <property type="protein sequence ID" value="OGZ78988.1"/>
    <property type="molecule type" value="Genomic_DNA"/>
</dbReference>
<name>A0A1G2IXW6_9BACT</name>
<dbReference type="PANTHER" id="PTHR33571">
    <property type="entry name" value="SSL8005 PROTEIN"/>
    <property type="match status" value="1"/>
</dbReference>
<dbReference type="Gene3D" id="3.30.460.10">
    <property type="entry name" value="Beta Polymerase, domain 2"/>
    <property type="match status" value="1"/>
</dbReference>
<keyword evidence="8" id="KW-0460">Magnesium</keyword>
<evidence type="ECO:0000256" key="1">
    <source>
        <dbReference type="ARBA" id="ARBA00001946"/>
    </source>
</evidence>
<evidence type="ECO:0000256" key="3">
    <source>
        <dbReference type="ARBA" id="ARBA00022679"/>
    </source>
</evidence>
<protein>
    <recommendedName>
        <fullName evidence="10">Polymerase nucleotidyl transferase domain-containing protein</fullName>
    </recommendedName>
</protein>
<evidence type="ECO:0000256" key="6">
    <source>
        <dbReference type="ARBA" id="ARBA00022741"/>
    </source>
</evidence>
<evidence type="ECO:0000313" key="11">
    <source>
        <dbReference type="EMBL" id="OGZ78988.1"/>
    </source>
</evidence>
<reference evidence="11 12" key="1">
    <citation type="journal article" date="2016" name="Nat. Commun.">
        <title>Thousands of microbial genomes shed light on interconnected biogeochemical processes in an aquifer system.</title>
        <authorList>
            <person name="Anantharaman K."/>
            <person name="Brown C.T."/>
            <person name="Hug L.A."/>
            <person name="Sharon I."/>
            <person name="Castelle C.J."/>
            <person name="Probst A.J."/>
            <person name="Thomas B.C."/>
            <person name="Singh A."/>
            <person name="Wilkins M.J."/>
            <person name="Karaoz U."/>
            <person name="Brodie E.L."/>
            <person name="Williams K.H."/>
            <person name="Hubbard S.S."/>
            <person name="Banfield J.F."/>
        </authorList>
    </citation>
    <scope>NUCLEOTIDE SEQUENCE [LARGE SCALE GENOMIC DNA]</scope>
</reference>
<proteinExistence type="inferred from homology"/>
<evidence type="ECO:0000256" key="9">
    <source>
        <dbReference type="ARBA" id="ARBA00038276"/>
    </source>
</evidence>
<evidence type="ECO:0000259" key="10">
    <source>
        <dbReference type="Pfam" id="PF01909"/>
    </source>
</evidence>
<evidence type="ECO:0000256" key="5">
    <source>
        <dbReference type="ARBA" id="ARBA00022723"/>
    </source>
</evidence>